<keyword evidence="15" id="KW-1185">Reference proteome</keyword>
<evidence type="ECO:0000256" key="3">
    <source>
        <dbReference type="ARBA" id="ARBA00012438"/>
    </source>
</evidence>
<feature type="domain" description="HAMP" evidence="13">
    <location>
        <begin position="194"/>
        <end position="245"/>
    </location>
</feature>
<feature type="transmembrane region" description="Helical" evidence="11">
    <location>
        <begin position="21"/>
        <end position="40"/>
    </location>
</feature>
<dbReference type="EMBL" id="JANZXA010000013">
    <property type="protein sequence ID" value="MCT2401370.1"/>
    <property type="molecule type" value="Genomic_DNA"/>
</dbReference>
<protein>
    <recommendedName>
        <fullName evidence="3">histidine kinase</fullName>
        <ecNumber evidence="3">2.7.13.3</ecNumber>
    </recommendedName>
</protein>
<name>A0ABT2I964_9SPHN</name>
<keyword evidence="10 11" id="KW-0472">Membrane</keyword>
<evidence type="ECO:0000256" key="9">
    <source>
        <dbReference type="ARBA" id="ARBA00023012"/>
    </source>
</evidence>
<sequence length="465" mass="50410">MKAALSAFARRWQWRSLRVRILLATLLWVTLGIGGIWFSATRLFVKHVEEQYHEELAVHIKELAALVRLDSNGKLSMDRPLSDPRYLVPLSGFYWQVSVDGGHVMRSASMTRGMLDEHVAHDSSIHHHIEKGPTGPAITYGFIEKAPGHGDVHYVIATDERLLDETVASFTRELTLWLAALALALLATGLAVISFGLRPLDRLAAATARLRSGSAGRLEGNYPTEIAPLVSDINVFIEHNGKIVERARVEAGNLAHALRTPLAVITDEAERLSQSEATAAAGKVLLEQSQAMVHQIDYQLARARSAVGAQGPGTVSRLGEVLAPILSAMQRLHRDRSFVAVGLPDPDMTLPIDPVDLSELFSIVIDNAGKWSREEVRIAVEAGPEGLCVSITDDGPGLTAEQAVAAFDIGTRFDAERPGSGLGLAIARDIADAYGLRIRLSERPDGASGVRAGIFFPYNGRPSEQ</sequence>
<evidence type="ECO:0000256" key="11">
    <source>
        <dbReference type="SAM" id="Phobius"/>
    </source>
</evidence>
<dbReference type="EC" id="2.7.13.3" evidence="3"/>
<evidence type="ECO:0000256" key="5">
    <source>
        <dbReference type="ARBA" id="ARBA00022679"/>
    </source>
</evidence>
<proteinExistence type="predicted"/>
<dbReference type="GO" id="GO:0016301">
    <property type="term" value="F:kinase activity"/>
    <property type="evidence" value="ECO:0007669"/>
    <property type="project" value="UniProtKB-KW"/>
</dbReference>
<keyword evidence="7 14" id="KW-0418">Kinase</keyword>
<evidence type="ECO:0000259" key="13">
    <source>
        <dbReference type="PROSITE" id="PS50885"/>
    </source>
</evidence>
<dbReference type="PANTHER" id="PTHR45436:SF5">
    <property type="entry name" value="SENSOR HISTIDINE KINASE TRCS"/>
    <property type="match status" value="1"/>
</dbReference>
<feature type="domain" description="Histidine kinase" evidence="12">
    <location>
        <begin position="253"/>
        <end position="460"/>
    </location>
</feature>
<organism evidence="14 15">
    <name type="scientific">Novosphingobium mangrovi</name>
    <name type="common">ex Huang et al. 2023</name>
    <dbReference type="NCBI Taxonomy" id="2976432"/>
    <lineage>
        <taxon>Bacteria</taxon>
        <taxon>Pseudomonadati</taxon>
        <taxon>Pseudomonadota</taxon>
        <taxon>Alphaproteobacteria</taxon>
        <taxon>Sphingomonadales</taxon>
        <taxon>Sphingomonadaceae</taxon>
        <taxon>Novosphingobium</taxon>
    </lineage>
</organism>
<evidence type="ECO:0000256" key="10">
    <source>
        <dbReference type="ARBA" id="ARBA00023136"/>
    </source>
</evidence>
<dbReference type="SMART" id="SM00387">
    <property type="entry name" value="HATPase_c"/>
    <property type="match status" value="1"/>
</dbReference>
<dbReference type="InterPro" id="IPR036890">
    <property type="entry name" value="HATPase_C_sf"/>
</dbReference>
<dbReference type="RefSeq" id="WP_260047387.1">
    <property type="nucleotide sequence ID" value="NZ_JANZXA010000013.1"/>
</dbReference>
<accession>A0ABT2I964</accession>
<evidence type="ECO:0000256" key="4">
    <source>
        <dbReference type="ARBA" id="ARBA00022553"/>
    </source>
</evidence>
<dbReference type="Proteomes" id="UP001165583">
    <property type="component" value="Unassembled WGS sequence"/>
</dbReference>
<dbReference type="InterPro" id="IPR003594">
    <property type="entry name" value="HATPase_dom"/>
</dbReference>
<dbReference type="PANTHER" id="PTHR45436">
    <property type="entry name" value="SENSOR HISTIDINE KINASE YKOH"/>
    <property type="match status" value="1"/>
</dbReference>
<evidence type="ECO:0000256" key="6">
    <source>
        <dbReference type="ARBA" id="ARBA00022692"/>
    </source>
</evidence>
<evidence type="ECO:0000259" key="12">
    <source>
        <dbReference type="PROSITE" id="PS50109"/>
    </source>
</evidence>
<dbReference type="Gene3D" id="3.30.565.10">
    <property type="entry name" value="Histidine kinase-like ATPase, C-terminal domain"/>
    <property type="match status" value="1"/>
</dbReference>
<dbReference type="Pfam" id="PF02518">
    <property type="entry name" value="HATPase_c"/>
    <property type="match status" value="1"/>
</dbReference>
<evidence type="ECO:0000313" key="15">
    <source>
        <dbReference type="Proteomes" id="UP001165583"/>
    </source>
</evidence>
<keyword evidence="5" id="KW-0808">Transferase</keyword>
<dbReference type="PRINTS" id="PR00344">
    <property type="entry name" value="BCTRLSENSOR"/>
</dbReference>
<dbReference type="InterPro" id="IPR003660">
    <property type="entry name" value="HAMP_dom"/>
</dbReference>
<dbReference type="PROSITE" id="PS50885">
    <property type="entry name" value="HAMP"/>
    <property type="match status" value="1"/>
</dbReference>
<evidence type="ECO:0000256" key="7">
    <source>
        <dbReference type="ARBA" id="ARBA00022777"/>
    </source>
</evidence>
<dbReference type="SUPFAM" id="SSF55874">
    <property type="entry name" value="ATPase domain of HSP90 chaperone/DNA topoisomerase II/histidine kinase"/>
    <property type="match status" value="1"/>
</dbReference>
<comment type="subcellular location">
    <subcellularLocation>
        <location evidence="2">Membrane</location>
    </subcellularLocation>
</comment>
<dbReference type="InterPro" id="IPR050428">
    <property type="entry name" value="TCS_sensor_his_kinase"/>
</dbReference>
<keyword evidence="8 11" id="KW-1133">Transmembrane helix</keyword>
<evidence type="ECO:0000256" key="1">
    <source>
        <dbReference type="ARBA" id="ARBA00000085"/>
    </source>
</evidence>
<dbReference type="Gene3D" id="1.10.287.130">
    <property type="match status" value="1"/>
</dbReference>
<dbReference type="InterPro" id="IPR004358">
    <property type="entry name" value="Sig_transdc_His_kin-like_C"/>
</dbReference>
<reference evidence="14" key="1">
    <citation type="submission" date="2022-09" db="EMBL/GenBank/DDBJ databases">
        <title>Novosphingobium sp. Nov., a polycyclic aromatic hydrocarbon-degrading bacterium isolated form mangrove sediments in HongKong.</title>
        <authorList>
            <person name="Hu Z."/>
        </authorList>
    </citation>
    <scope>NUCLEOTIDE SEQUENCE</scope>
    <source>
        <strain evidence="14">HK4-1</strain>
    </source>
</reference>
<dbReference type="InterPro" id="IPR005467">
    <property type="entry name" value="His_kinase_dom"/>
</dbReference>
<keyword evidence="6 11" id="KW-0812">Transmembrane</keyword>
<comment type="caution">
    <text evidence="14">The sequence shown here is derived from an EMBL/GenBank/DDBJ whole genome shotgun (WGS) entry which is preliminary data.</text>
</comment>
<dbReference type="PROSITE" id="PS50109">
    <property type="entry name" value="HIS_KIN"/>
    <property type="match status" value="1"/>
</dbReference>
<keyword evidence="9" id="KW-0902">Two-component regulatory system</keyword>
<keyword evidence="4" id="KW-0597">Phosphoprotein</keyword>
<feature type="transmembrane region" description="Helical" evidence="11">
    <location>
        <begin position="174"/>
        <end position="197"/>
    </location>
</feature>
<evidence type="ECO:0000256" key="8">
    <source>
        <dbReference type="ARBA" id="ARBA00022989"/>
    </source>
</evidence>
<evidence type="ECO:0000256" key="2">
    <source>
        <dbReference type="ARBA" id="ARBA00004370"/>
    </source>
</evidence>
<comment type="catalytic activity">
    <reaction evidence="1">
        <text>ATP + protein L-histidine = ADP + protein N-phospho-L-histidine.</text>
        <dbReference type="EC" id="2.7.13.3"/>
    </reaction>
</comment>
<evidence type="ECO:0000313" key="14">
    <source>
        <dbReference type="EMBL" id="MCT2401370.1"/>
    </source>
</evidence>
<gene>
    <name evidence="14" type="ORF">NZK81_17610</name>
</gene>